<dbReference type="Proteomes" id="UP000289555">
    <property type="component" value="Chromosome"/>
</dbReference>
<evidence type="ECO:0000256" key="1">
    <source>
        <dbReference type="SAM" id="Phobius"/>
    </source>
</evidence>
<dbReference type="EMBL" id="AP019416">
    <property type="protein sequence ID" value="BBI51090.1"/>
    <property type="molecule type" value="Genomic_DNA"/>
</dbReference>
<accession>A0ABN5WXG7</accession>
<proteinExistence type="predicted"/>
<keyword evidence="3" id="KW-1185">Reference proteome</keyword>
<sequence>MIGQLKRNLIVVGIGVISIAAVYFYWQHVTGERDAYQAEAEHQRERAEILIEHQQLQRQRIETLSNALAKRERTLNTIDDDIGASTGALEPLGEQDAKAGDWLNSDLPDGVVDWVRELQRSGAANGVQQPLVPAHLTNELPAPTRILQSNKGLLLLLAEYEALRRRFNADRVAVMEILVNDTCDKC</sequence>
<reference evidence="3" key="1">
    <citation type="journal article" date="2019" name="Microbiol. Resour. Announc.">
        <title>Complete Genome Sequence of Halomonas olivaria, a Moderately Halophilic Bacterium Isolated from Olive Processing Effluents, Obtained by Nanopore Sequencing.</title>
        <authorList>
            <person name="Nagata S."/>
            <person name="Ii K.M."/>
            <person name="Tsukimi T."/>
            <person name="Miura M.C."/>
            <person name="Galipon J."/>
            <person name="Arakawa K."/>
        </authorList>
    </citation>
    <scope>NUCLEOTIDE SEQUENCE [LARGE SCALE GENOMIC DNA]</scope>
    <source>
        <strain evidence="3">TYRC17</strain>
    </source>
</reference>
<protein>
    <submittedName>
        <fullName evidence="2">Uncharacterized protein</fullName>
    </submittedName>
</protein>
<keyword evidence="1" id="KW-1133">Transmembrane helix</keyword>
<feature type="transmembrane region" description="Helical" evidence="1">
    <location>
        <begin position="9"/>
        <end position="26"/>
    </location>
</feature>
<keyword evidence="1" id="KW-0472">Membrane</keyword>
<gene>
    <name evidence="2" type="ORF">HORIV_35110</name>
</gene>
<evidence type="ECO:0000313" key="3">
    <source>
        <dbReference type="Proteomes" id="UP000289555"/>
    </source>
</evidence>
<organism evidence="2 3">
    <name type="scientific">Vreelandella olivaria</name>
    <dbReference type="NCBI Taxonomy" id="390919"/>
    <lineage>
        <taxon>Bacteria</taxon>
        <taxon>Pseudomonadati</taxon>
        <taxon>Pseudomonadota</taxon>
        <taxon>Gammaproteobacteria</taxon>
        <taxon>Oceanospirillales</taxon>
        <taxon>Halomonadaceae</taxon>
        <taxon>Vreelandella</taxon>
    </lineage>
</organism>
<name>A0ABN5WXG7_9GAMM</name>
<evidence type="ECO:0000313" key="2">
    <source>
        <dbReference type="EMBL" id="BBI51090.1"/>
    </source>
</evidence>
<keyword evidence="1" id="KW-0812">Transmembrane</keyword>